<keyword evidence="1" id="KW-0472">Membrane</keyword>
<evidence type="ECO:0000256" key="1">
    <source>
        <dbReference type="SAM" id="Phobius"/>
    </source>
</evidence>
<dbReference type="Gene3D" id="3.20.20.450">
    <property type="entry name" value="EAL domain"/>
    <property type="match status" value="1"/>
</dbReference>
<feature type="transmembrane region" description="Helical" evidence="1">
    <location>
        <begin position="63"/>
        <end position="79"/>
    </location>
</feature>
<feature type="transmembrane region" description="Helical" evidence="1">
    <location>
        <begin position="120"/>
        <end position="138"/>
    </location>
</feature>
<evidence type="ECO:0000313" key="3">
    <source>
        <dbReference type="EMBL" id="OAT17269.1"/>
    </source>
</evidence>
<evidence type="ECO:0000313" key="4">
    <source>
        <dbReference type="Proteomes" id="UP000078504"/>
    </source>
</evidence>
<dbReference type="Proteomes" id="UP000078504">
    <property type="component" value="Unassembled WGS sequence"/>
</dbReference>
<gene>
    <name evidence="3" type="ORF">M977_04199</name>
</gene>
<dbReference type="Pfam" id="PF00563">
    <property type="entry name" value="EAL"/>
    <property type="match status" value="1"/>
</dbReference>
<sequence length="730" mass="83707">MIGLLHSKITKKCLLGVLFMLVFYCINVLHVTTNEPQHNLPFFYILSLPLLTSFFLYFKSNSLPAIIIVLACGYFQDKYQALSYLHLLSILLAAGTSTLIYYFLSEKKHANHFWYNSKPLIKISTIIFLNSLMGIFYWQVVTLKLTGEHHYNYTTIRFLVDCMLLCNSCLLGVPFFSFLFSSFQKNKRALRFITSKSFPSTNIKSLYIIFFSASILSSIYLYMYSLNLLTSFLICWYLPLLIWLGVTYSNVLMLPVWLFVSLGTTFELNKSTYGIAISNLSNSADISLFTASVLLVSSCAFIWVTFNTSRISSYVHHLKYISKLEPNTKIPSLLALKEDISRNHYSCLCLINLPEVAPLSHIYGISLRFNFITSLRSYLLAFLHHGEDFYYIQGYGVVITFKQKELNRIDVLNSKIKEFRFIWNNEVKLGLCYGIVYTNFIPEKSQVSVLIGELHKKTTISMQTGTPLLHVPAIEQDKYTMGKIRHRLQQSIDQHAFMLFVQPIVSTKDKKTYYEVLMRMKGGDGEIIFPDTFLPMASNAGLLTDLDMVIIEQTFKFMTNNNACAKQSFSINLMPSTLYNSNFLSKIKALFESYQVNPRRVIFEIIEADVFDIQIVSPLIQELRTLGCRIAIDDFGTGHSSYSRLKALDVDILKIDGSFIRNILVDEFDLHTTKSFYAAAKLKNLDVVAEFVENQKIQDMLTQLGVEWLQGYHTGKPFPIENVSTTNHNF</sequence>
<comment type="caution">
    <text evidence="3">The sequence shown here is derived from an EMBL/GenBank/DDBJ whole genome shotgun (WGS) entry which is preliminary data.</text>
</comment>
<feature type="domain" description="EAL" evidence="2">
    <location>
        <begin position="481"/>
        <end position="730"/>
    </location>
</feature>
<proteinExistence type="predicted"/>
<feature type="transmembrane region" description="Helical" evidence="1">
    <location>
        <begin position="236"/>
        <end position="260"/>
    </location>
</feature>
<protein>
    <submittedName>
        <fullName evidence="3">Sensory box/GGDEF family protein</fullName>
    </submittedName>
</protein>
<feature type="transmembrane region" description="Helical" evidence="1">
    <location>
        <begin position="85"/>
        <end position="104"/>
    </location>
</feature>
<dbReference type="InterPro" id="IPR035919">
    <property type="entry name" value="EAL_sf"/>
</dbReference>
<dbReference type="CDD" id="cd01948">
    <property type="entry name" value="EAL"/>
    <property type="match status" value="1"/>
</dbReference>
<feature type="transmembrane region" description="Helical" evidence="1">
    <location>
        <begin position="12"/>
        <end position="29"/>
    </location>
</feature>
<keyword evidence="1" id="KW-0812">Transmembrane</keyword>
<dbReference type="PROSITE" id="PS50883">
    <property type="entry name" value="EAL"/>
    <property type="match status" value="1"/>
</dbReference>
<dbReference type="PANTHER" id="PTHR33121">
    <property type="entry name" value="CYCLIC DI-GMP PHOSPHODIESTERASE PDEF"/>
    <property type="match status" value="1"/>
</dbReference>
<dbReference type="InterPro" id="IPR001633">
    <property type="entry name" value="EAL_dom"/>
</dbReference>
<accession>A0A1B7HNQ7</accession>
<name>A0A1B7HNQ7_9ENTR</name>
<reference evidence="3 4" key="1">
    <citation type="submission" date="2016-04" db="EMBL/GenBank/DDBJ databases">
        <title>ATOL: Assembling a taxonomically balanced genome-scale reconstruction of the evolutionary history of the Enterobacteriaceae.</title>
        <authorList>
            <person name="Plunkett G.III."/>
            <person name="Neeno-Eckwall E.C."/>
            <person name="Glasner J.D."/>
            <person name="Perna N.T."/>
        </authorList>
    </citation>
    <scope>NUCLEOTIDE SEQUENCE [LARGE SCALE GENOMIC DNA]</scope>
    <source>
        <strain evidence="3 4">ATCC 51604</strain>
    </source>
</reference>
<dbReference type="SUPFAM" id="SSF141868">
    <property type="entry name" value="EAL domain-like"/>
    <property type="match status" value="1"/>
</dbReference>
<keyword evidence="1" id="KW-1133">Transmembrane helix</keyword>
<dbReference type="PATRIC" id="fig|1354253.4.peg.4307"/>
<dbReference type="GO" id="GO:0071111">
    <property type="term" value="F:cyclic-guanylate-specific phosphodiesterase activity"/>
    <property type="evidence" value="ECO:0007669"/>
    <property type="project" value="InterPro"/>
</dbReference>
<feature type="transmembrane region" description="Helical" evidence="1">
    <location>
        <begin position="158"/>
        <end position="183"/>
    </location>
</feature>
<dbReference type="PANTHER" id="PTHR33121:SF64">
    <property type="entry name" value="CYCLIC DI-GMP PHOSPHODIESTERASE PDEF"/>
    <property type="match status" value="1"/>
</dbReference>
<dbReference type="EMBL" id="LXEP01000042">
    <property type="protein sequence ID" value="OAT17269.1"/>
    <property type="molecule type" value="Genomic_DNA"/>
</dbReference>
<dbReference type="AlphaFoldDB" id="A0A1B7HNQ7"/>
<evidence type="ECO:0000259" key="2">
    <source>
        <dbReference type="PROSITE" id="PS50883"/>
    </source>
</evidence>
<feature type="transmembrane region" description="Helical" evidence="1">
    <location>
        <begin position="204"/>
        <end position="224"/>
    </location>
</feature>
<dbReference type="InterPro" id="IPR050706">
    <property type="entry name" value="Cyclic-di-GMP_PDE-like"/>
</dbReference>
<dbReference type="SMART" id="SM00052">
    <property type="entry name" value="EAL"/>
    <property type="match status" value="1"/>
</dbReference>
<organism evidence="3 4">
    <name type="scientific">Buttiauxella gaviniae ATCC 51604</name>
    <dbReference type="NCBI Taxonomy" id="1354253"/>
    <lineage>
        <taxon>Bacteria</taxon>
        <taxon>Pseudomonadati</taxon>
        <taxon>Pseudomonadota</taxon>
        <taxon>Gammaproteobacteria</taxon>
        <taxon>Enterobacterales</taxon>
        <taxon>Enterobacteriaceae</taxon>
        <taxon>Buttiauxella</taxon>
    </lineage>
</organism>
<dbReference type="RefSeq" id="WP_083962974.1">
    <property type="nucleotide sequence ID" value="NZ_LXEP01000042.1"/>
</dbReference>